<sequence>MTRVAPLSNTRLGRTKTRHQAGIWTLFLRSLLGASQPFQPSFPCDEQLHGK</sequence>
<organism evidence="1 2">
    <name type="scientific">Corynebacterium glyciniphilum AJ 3170</name>
    <dbReference type="NCBI Taxonomy" id="1404245"/>
    <lineage>
        <taxon>Bacteria</taxon>
        <taxon>Bacillati</taxon>
        <taxon>Actinomycetota</taxon>
        <taxon>Actinomycetes</taxon>
        <taxon>Mycobacteriales</taxon>
        <taxon>Corynebacteriaceae</taxon>
        <taxon>Corynebacterium</taxon>
    </lineage>
</organism>
<dbReference type="Proteomes" id="UP000023703">
    <property type="component" value="Plasmid pCgly1"/>
</dbReference>
<evidence type="ECO:0000313" key="2">
    <source>
        <dbReference type="Proteomes" id="UP000023703"/>
    </source>
</evidence>
<proteinExistence type="predicted"/>
<dbReference type="KEGG" id="cgy:CGLY_16715"/>
<gene>
    <name evidence="1" type="ORF">CGLY_16715</name>
</gene>
<name>X5EGL3_9CORY</name>
<protein>
    <submittedName>
        <fullName evidence="1">Uncharacterized protein</fullName>
    </submittedName>
</protein>
<reference evidence="1 2" key="1">
    <citation type="journal article" date="2015" name="Int. J. Syst. Evol. Microbiol.">
        <title>Revisiting Corynebacterium glyciniphilum (ex Kubota et al., 1972) sp. nov., nom. rev., isolated from putrefied banana.</title>
        <authorList>
            <person name="Al-Dilaimi A."/>
            <person name="Bednarz H."/>
            <person name="Lomker A."/>
            <person name="Niehaus K."/>
            <person name="Kalinowski J."/>
            <person name="Ruckert C."/>
        </authorList>
    </citation>
    <scope>NUCLEOTIDE SEQUENCE [LARGE SCALE GENOMIC DNA]</scope>
    <source>
        <strain evidence="1">AJ 3170</strain>
        <plasmid evidence="2">Plasmid pCgly1</plasmid>
    </source>
</reference>
<geneLocation type="plasmid" evidence="1 2">
    <name>pCgly1</name>
</geneLocation>
<dbReference type="EMBL" id="CP006843">
    <property type="protein sequence ID" value="AHW65716.1"/>
    <property type="molecule type" value="Genomic_DNA"/>
</dbReference>
<keyword evidence="1" id="KW-0614">Plasmid</keyword>
<evidence type="ECO:0000313" key="1">
    <source>
        <dbReference type="EMBL" id="AHW65716.1"/>
    </source>
</evidence>
<dbReference type="AlphaFoldDB" id="X5EGL3"/>
<dbReference type="HOGENOM" id="CLU_3097830_0_0_11"/>
<keyword evidence="2" id="KW-1185">Reference proteome</keyword>
<accession>X5EGL3</accession>